<feature type="region of interest" description="Disordered" evidence="1">
    <location>
        <begin position="62"/>
        <end position="102"/>
    </location>
</feature>
<dbReference type="EMBL" id="BTSX01000004">
    <property type="protein sequence ID" value="GMS96007.1"/>
    <property type="molecule type" value="Genomic_DNA"/>
</dbReference>
<evidence type="ECO:0000256" key="1">
    <source>
        <dbReference type="SAM" id="MobiDB-lite"/>
    </source>
</evidence>
<name>A0AAV5TP40_9BILA</name>
<evidence type="ECO:0000313" key="3">
    <source>
        <dbReference type="Proteomes" id="UP001432027"/>
    </source>
</evidence>
<comment type="caution">
    <text evidence="2">The sequence shown here is derived from an EMBL/GenBank/DDBJ whole genome shotgun (WGS) entry which is preliminary data.</text>
</comment>
<sequence length="102" mass="11440">SLSNEPCSPPCLHSSGSFPLFWPLCRPQDNHGNRTRNCTQEGEPQACRLEPVQVLRVPPLQQEQLLRSRAPNGVSSRSSADEQETRRLPRIQEGLNGVVIRK</sequence>
<keyword evidence="3" id="KW-1185">Reference proteome</keyword>
<organism evidence="2 3">
    <name type="scientific">Pristionchus entomophagus</name>
    <dbReference type="NCBI Taxonomy" id="358040"/>
    <lineage>
        <taxon>Eukaryota</taxon>
        <taxon>Metazoa</taxon>
        <taxon>Ecdysozoa</taxon>
        <taxon>Nematoda</taxon>
        <taxon>Chromadorea</taxon>
        <taxon>Rhabditida</taxon>
        <taxon>Rhabditina</taxon>
        <taxon>Diplogasteromorpha</taxon>
        <taxon>Diplogasteroidea</taxon>
        <taxon>Neodiplogasteridae</taxon>
        <taxon>Pristionchus</taxon>
    </lineage>
</organism>
<dbReference type="Proteomes" id="UP001432027">
    <property type="component" value="Unassembled WGS sequence"/>
</dbReference>
<evidence type="ECO:0000313" key="2">
    <source>
        <dbReference type="EMBL" id="GMS96007.1"/>
    </source>
</evidence>
<gene>
    <name evidence="2" type="ORF">PENTCL1PPCAC_18182</name>
</gene>
<accession>A0AAV5TP40</accession>
<proteinExistence type="predicted"/>
<reference evidence="2" key="1">
    <citation type="submission" date="2023-10" db="EMBL/GenBank/DDBJ databases">
        <title>Genome assembly of Pristionchus species.</title>
        <authorList>
            <person name="Yoshida K."/>
            <person name="Sommer R.J."/>
        </authorList>
    </citation>
    <scope>NUCLEOTIDE SEQUENCE</scope>
    <source>
        <strain evidence="2">RS0144</strain>
    </source>
</reference>
<dbReference type="AlphaFoldDB" id="A0AAV5TP40"/>
<feature type="non-terminal residue" evidence="2">
    <location>
        <position position="1"/>
    </location>
</feature>
<protein>
    <submittedName>
        <fullName evidence="2">Uncharacterized protein</fullName>
    </submittedName>
</protein>